<organism evidence="2 3">
    <name type="scientific">Rhodococcus baikonurensis</name>
    <dbReference type="NCBI Taxonomy" id="172041"/>
    <lineage>
        <taxon>Bacteria</taxon>
        <taxon>Bacillati</taxon>
        <taxon>Actinomycetota</taxon>
        <taxon>Actinomycetes</taxon>
        <taxon>Mycobacteriales</taxon>
        <taxon>Nocardiaceae</taxon>
        <taxon>Rhodococcus</taxon>
        <taxon>Rhodococcus erythropolis group</taxon>
    </lineage>
</organism>
<evidence type="ECO:0000313" key="3">
    <source>
        <dbReference type="Proteomes" id="UP001589587"/>
    </source>
</evidence>
<sequence length="114" mass="12172">MEILVETARCRHAAVAFLGAEAPDILPMKRGDTLVVNASDSAVRSRSTSPDAITTYLSHGVLVYTESELHAKVIVMSSWAAVGSANASLRSRDRMIEAVVVTDDKTIITSALTL</sequence>
<dbReference type="RefSeq" id="WP_350491735.1">
    <property type="nucleotide sequence ID" value="NZ_JBHMAS010000115.1"/>
</dbReference>
<comment type="caution">
    <text evidence="2">The sequence shown here is derived from an EMBL/GenBank/DDBJ whole genome shotgun (WGS) entry which is preliminary data.</text>
</comment>
<protein>
    <submittedName>
        <fullName evidence="2">Phospholipase D-like domain-containing protein</fullName>
    </submittedName>
</protein>
<gene>
    <name evidence="2" type="ORF">ACFFQ6_37405</name>
</gene>
<keyword evidence="3" id="KW-1185">Reference proteome</keyword>
<accession>A0ABV5XSD5</accession>
<reference evidence="2 3" key="1">
    <citation type="submission" date="2024-09" db="EMBL/GenBank/DDBJ databases">
        <authorList>
            <person name="Sun Q."/>
            <person name="Mori K."/>
        </authorList>
    </citation>
    <scope>NUCLEOTIDE SEQUENCE [LARGE SCALE GENOMIC DNA]</scope>
    <source>
        <strain evidence="2 3">JCM 11411</strain>
    </source>
</reference>
<dbReference type="InterPro" id="IPR025202">
    <property type="entry name" value="PLD-like_dom"/>
</dbReference>
<evidence type="ECO:0000313" key="2">
    <source>
        <dbReference type="EMBL" id="MFB9785382.1"/>
    </source>
</evidence>
<name>A0ABV5XSD5_9NOCA</name>
<dbReference type="Pfam" id="PF13091">
    <property type="entry name" value="PLDc_2"/>
    <property type="match status" value="1"/>
</dbReference>
<dbReference type="Proteomes" id="UP001589587">
    <property type="component" value="Unassembled WGS sequence"/>
</dbReference>
<proteinExistence type="predicted"/>
<dbReference type="SUPFAM" id="SSF56024">
    <property type="entry name" value="Phospholipase D/nuclease"/>
    <property type="match status" value="1"/>
</dbReference>
<dbReference type="Gene3D" id="3.30.870.10">
    <property type="entry name" value="Endonuclease Chain A"/>
    <property type="match status" value="1"/>
</dbReference>
<dbReference type="EMBL" id="JBHMAS010000115">
    <property type="protein sequence ID" value="MFB9785382.1"/>
    <property type="molecule type" value="Genomic_DNA"/>
</dbReference>
<evidence type="ECO:0000259" key="1">
    <source>
        <dbReference type="Pfam" id="PF13091"/>
    </source>
</evidence>
<feature type="domain" description="Phospholipase D-like" evidence="1">
    <location>
        <begin position="48"/>
        <end position="109"/>
    </location>
</feature>